<proteinExistence type="predicted"/>
<protein>
    <submittedName>
        <fullName evidence="1">Uncharacterized protein</fullName>
    </submittedName>
</protein>
<evidence type="ECO:0000313" key="1">
    <source>
        <dbReference type="EMBL" id="CAD8597925.1"/>
    </source>
</evidence>
<name>A0A7S0PUA7_9EUKA</name>
<accession>A0A7S0PUA7</accession>
<sequence length="191" mass="19357">MPSEVADRSARNEMGRLHCSMAPARTELTAWDMAIMTDDAMNKGVAARGFRTLADAAIFHRAADGPGSSAASELSARPTNLDMSDTRSWAAASSVGSCTSSVSTVTTAVIAALKAEGIVGGASQQIPPAPHPAPPAPAVDLPVCGYCSKRCGGTCSGAKHAFGLWRADRKAAVASKKAKEDALAAAGDGDG</sequence>
<reference evidence="1" key="1">
    <citation type="submission" date="2021-01" db="EMBL/GenBank/DDBJ databases">
        <authorList>
            <person name="Corre E."/>
            <person name="Pelletier E."/>
            <person name="Niang G."/>
            <person name="Scheremetjew M."/>
            <person name="Finn R."/>
            <person name="Kale V."/>
            <person name="Holt S."/>
            <person name="Cochrane G."/>
            <person name="Meng A."/>
            <person name="Brown T."/>
            <person name="Cohen L."/>
        </authorList>
    </citation>
    <scope>NUCLEOTIDE SEQUENCE</scope>
    <source>
        <strain evidence="1">PLY182g</strain>
    </source>
</reference>
<organism evidence="1">
    <name type="scientific">Coccolithus braarudii</name>
    <dbReference type="NCBI Taxonomy" id="221442"/>
    <lineage>
        <taxon>Eukaryota</taxon>
        <taxon>Haptista</taxon>
        <taxon>Haptophyta</taxon>
        <taxon>Prymnesiophyceae</taxon>
        <taxon>Coccolithales</taxon>
        <taxon>Coccolithaceae</taxon>
        <taxon>Coccolithus</taxon>
    </lineage>
</organism>
<gene>
    <name evidence="1" type="ORF">CPEL01642_LOCUS1255</name>
</gene>
<dbReference type="EMBL" id="HBEY01002593">
    <property type="protein sequence ID" value="CAD8597925.1"/>
    <property type="molecule type" value="Transcribed_RNA"/>
</dbReference>
<dbReference type="AlphaFoldDB" id="A0A7S0PUA7"/>